<name>A0A4Q1BNI8_TREME</name>
<dbReference type="VEuPathDB" id="FungiDB:TREMEDRAFT_73417"/>
<gene>
    <name evidence="3" type="ORF">M231_03264</name>
</gene>
<evidence type="ECO:0000256" key="2">
    <source>
        <dbReference type="SAM" id="Phobius"/>
    </source>
</evidence>
<accession>A0A4Q1BNI8</accession>
<protein>
    <recommendedName>
        <fullName evidence="5">Peroxin-14</fullName>
    </recommendedName>
</protein>
<keyword evidence="2" id="KW-0472">Membrane</keyword>
<dbReference type="InParanoid" id="A0A4Q1BNI8"/>
<feature type="compositionally biased region" description="Low complexity" evidence="1">
    <location>
        <begin position="92"/>
        <end position="113"/>
    </location>
</feature>
<evidence type="ECO:0000256" key="1">
    <source>
        <dbReference type="SAM" id="MobiDB-lite"/>
    </source>
</evidence>
<keyword evidence="2" id="KW-0812">Transmembrane</keyword>
<comment type="caution">
    <text evidence="3">The sequence shown here is derived from an EMBL/GenBank/DDBJ whole genome shotgun (WGS) entry which is preliminary data.</text>
</comment>
<keyword evidence="2" id="KW-1133">Transmembrane helix</keyword>
<dbReference type="OrthoDB" id="441517at2759"/>
<reference evidence="3 4" key="1">
    <citation type="submission" date="2016-06" db="EMBL/GenBank/DDBJ databases">
        <title>Evolution of pathogenesis and genome organization in the Tremellales.</title>
        <authorList>
            <person name="Cuomo C."/>
            <person name="Litvintseva A."/>
            <person name="Heitman J."/>
            <person name="Chen Y."/>
            <person name="Sun S."/>
            <person name="Springer D."/>
            <person name="Dromer F."/>
            <person name="Young S."/>
            <person name="Zeng Q."/>
            <person name="Chapman S."/>
            <person name="Gujja S."/>
            <person name="Saif S."/>
            <person name="Birren B."/>
        </authorList>
    </citation>
    <scope>NUCLEOTIDE SEQUENCE [LARGE SCALE GENOMIC DNA]</scope>
    <source>
        <strain evidence="3 4">ATCC 28783</strain>
    </source>
</reference>
<evidence type="ECO:0000313" key="4">
    <source>
        <dbReference type="Proteomes" id="UP000289152"/>
    </source>
</evidence>
<dbReference type="Proteomes" id="UP000289152">
    <property type="component" value="Unassembled WGS sequence"/>
</dbReference>
<dbReference type="STRING" id="5217.A0A4Q1BNI8"/>
<feature type="compositionally biased region" description="Low complexity" evidence="1">
    <location>
        <begin position="75"/>
        <end position="84"/>
    </location>
</feature>
<feature type="compositionally biased region" description="Polar residues" evidence="1">
    <location>
        <begin position="114"/>
        <end position="129"/>
    </location>
</feature>
<feature type="transmembrane region" description="Helical" evidence="2">
    <location>
        <begin position="158"/>
        <end position="176"/>
    </location>
</feature>
<feature type="region of interest" description="Disordered" evidence="1">
    <location>
        <begin position="75"/>
        <end position="129"/>
    </location>
</feature>
<evidence type="ECO:0000313" key="3">
    <source>
        <dbReference type="EMBL" id="RXK39431.1"/>
    </source>
</evidence>
<keyword evidence="4" id="KW-1185">Reference proteome</keyword>
<organism evidence="3 4">
    <name type="scientific">Tremella mesenterica</name>
    <name type="common">Jelly fungus</name>
    <dbReference type="NCBI Taxonomy" id="5217"/>
    <lineage>
        <taxon>Eukaryota</taxon>
        <taxon>Fungi</taxon>
        <taxon>Dikarya</taxon>
        <taxon>Basidiomycota</taxon>
        <taxon>Agaricomycotina</taxon>
        <taxon>Tremellomycetes</taxon>
        <taxon>Tremellales</taxon>
        <taxon>Tremellaceae</taxon>
        <taxon>Tremella</taxon>
    </lineage>
</organism>
<dbReference type="EMBL" id="SDIL01000031">
    <property type="protein sequence ID" value="RXK39431.1"/>
    <property type="molecule type" value="Genomic_DNA"/>
</dbReference>
<feature type="region of interest" description="Disordered" evidence="1">
    <location>
        <begin position="1"/>
        <end position="35"/>
    </location>
</feature>
<proteinExistence type="predicted"/>
<evidence type="ECO:0008006" key="5">
    <source>
        <dbReference type="Google" id="ProtNLM"/>
    </source>
</evidence>
<feature type="region of interest" description="Disordered" evidence="1">
    <location>
        <begin position="221"/>
        <end position="240"/>
    </location>
</feature>
<feature type="compositionally biased region" description="Polar residues" evidence="1">
    <location>
        <begin position="18"/>
        <end position="35"/>
    </location>
</feature>
<sequence>MDNTDPPLKPPAEITNPLFGSTPSDPSQPTPRSQTQVIIQKGQFFILSEYDIESTSPPDWSYVYVYKHHPIQSIQQPSTSTLSSPSPPPPSSSKSISQPPTTSSPSPVAQPTSANHSPTTMYPSTSFSTRLTPFSPSPDHVVSPPHSPRSLPTFIRRISILISIIIGSSALVGLTWNRLFLPLLHATFSARQVLTNQQLSRWEIISSKIKEIRSRKFYGLEVSDDTGSSNPPKGMKESMKDGRLVDENVQNVLEEERNASLKKDMNENNQNDHLNEDISLNIDENQQIPRDDMIQKNEDRQNEHVPRPIHNKKPDLGLCEEKTFMKLTNTLENLSTTLEITQTTRISLLSTLENFTSSLHREMFLKVNPSLSTNFNVKSNPSSKSSFKTNPTLLSKDWLGNKNPISNNVSGVLPYTSSVQSSSSAKMTSIGMQEGGTGMGMGLGTGLGSGLGTGVGMGMGLEDKNEDWDKVRKEIRAVKGLLLGRRNFGT</sequence>
<dbReference type="AlphaFoldDB" id="A0A4Q1BNI8"/>